<reference evidence="2 3" key="1">
    <citation type="submission" date="2016-04" db="EMBL/GenBank/DDBJ databases">
        <title>Genome sequence of Methanobrevibacter filiformis DSM 11501.</title>
        <authorList>
            <person name="Poehlein A."/>
            <person name="Seedorf H."/>
            <person name="Daniel R."/>
        </authorList>
    </citation>
    <scope>NUCLEOTIDE SEQUENCE [LARGE SCALE GENOMIC DNA]</scope>
    <source>
        <strain evidence="2 3">DSM 11501</strain>
    </source>
</reference>
<protein>
    <submittedName>
        <fullName evidence="2">PRC-barrel domain protein</fullName>
    </submittedName>
</protein>
<evidence type="ECO:0000259" key="1">
    <source>
        <dbReference type="Pfam" id="PF05239"/>
    </source>
</evidence>
<keyword evidence="3" id="KW-1185">Reference proteome</keyword>
<gene>
    <name evidence="2" type="ORF">MBFIL_16280</name>
</gene>
<dbReference type="AlphaFoldDB" id="A0A165ZH87"/>
<evidence type="ECO:0000313" key="3">
    <source>
        <dbReference type="Proteomes" id="UP000077066"/>
    </source>
</evidence>
<sequence>MINIDKLKGLAIYTVEGTYVGLIKEIVLNMRTGTISKIQINNKLIEEEEIINFSIVDVLNHWFSLSENSISKNSNYFIEYDNIIAIGDIVIVDINNVKTKEEDSQSTYI</sequence>
<dbReference type="Proteomes" id="UP000077066">
    <property type="component" value="Unassembled WGS sequence"/>
</dbReference>
<dbReference type="RefSeq" id="WP_066973482.1">
    <property type="nucleotide sequence ID" value="NZ_LWMT01000265.1"/>
</dbReference>
<dbReference type="InterPro" id="IPR011033">
    <property type="entry name" value="PRC_barrel-like_sf"/>
</dbReference>
<accession>A0A165ZH87</accession>
<dbReference type="SUPFAM" id="SSF50346">
    <property type="entry name" value="PRC-barrel domain"/>
    <property type="match status" value="1"/>
</dbReference>
<dbReference type="Pfam" id="PF05239">
    <property type="entry name" value="PRC"/>
    <property type="match status" value="1"/>
</dbReference>
<dbReference type="Gene3D" id="2.30.30.240">
    <property type="entry name" value="PRC-barrel domain"/>
    <property type="match status" value="1"/>
</dbReference>
<dbReference type="PATRIC" id="fig|55758.3.peg.1837"/>
<dbReference type="InterPro" id="IPR027275">
    <property type="entry name" value="PRC-brl_dom"/>
</dbReference>
<name>A0A165ZH87_9EURY</name>
<dbReference type="OrthoDB" id="68960at2157"/>
<feature type="domain" description="PRC-barrel" evidence="1">
    <location>
        <begin position="2"/>
        <end position="94"/>
    </location>
</feature>
<proteinExistence type="predicted"/>
<organism evidence="2 3">
    <name type="scientific">Methanobrevibacter filiformis</name>
    <dbReference type="NCBI Taxonomy" id="55758"/>
    <lineage>
        <taxon>Archaea</taxon>
        <taxon>Methanobacteriati</taxon>
        <taxon>Methanobacteriota</taxon>
        <taxon>Methanomada group</taxon>
        <taxon>Methanobacteria</taxon>
        <taxon>Methanobacteriales</taxon>
        <taxon>Methanobacteriaceae</taxon>
        <taxon>Methanobrevibacter</taxon>
    </lineage>
</organism>
<comment type="caution">
    <text evidence="2">The sequence shown here is derived from an EMBL/GenBank/DDBJ whole genome shotgun (WGS) entry which is preliminary data.</text>
</comment>
<evidence type="ECO:0000313" key="2">
    <source>
        <dbReference type="EMBL" id="KZX10716.1"/>
    </source>
</evidence>
<dbReference type="EMBL" id="LWMT01000265">
    <property type="protein sequence ID" value="KZX10716.1"/>
    <property type="molecule type" value="Genomic_DNA"/>
</dbReference>